<feature type="coiled-coil region" evidence="1">
    <location>
        <begin position="274"/>
        <end position="315"/>
    </location>
</feature>
<dbReference type="GO" id="GO:0072344">
    <property type="term" value="P:rescue of stalled ribosome"/>
    <property type="evidence" value="ECO:0007669"/>
    <property type="project" value="TreeGrafter"/>
</dbReference>
<dbReference type="GO" id="GO:0043023">
    <property type="term" value="F:ribosomal large subunit binding"/>
    <property type="evidence" value="ECO:0007669"/>
    <property type="project" value="TreeGrafter"/>
</dbReference>
<dbReference type="RefSeq" id="WP_154425504.1">
    <property type="nucleotide sequence ID" value="NZ_VUNN01000012.1"/>
</dbReference>
<dbReference type="Gene3D" id="2.30.310.10">
    <property type="entry name" value="ibrinogen binding protein from staphylococcus aureus domain"/>
    <property type="match status" value="1"/>
</dbReference>
<sequence>MALNANEIALLLSELDFSDTFIQDIVEHDFHSFTMCLFSKKEKSWLFYVEIGTVYQRICKTDKIRKKSNKMQRFTQYLRANIVGSKIIDVSVVKGEREVAFTLMHSGEVKRMFIRLFSGPSSNIIITDESLVILETLMRRPKRGEEKGQLFTPCKEKAIDLNAFPIREYETPTFNEEIDKNISKEKLDDTIALLRKQLCDKRDEEIAHLSSNLHSEEKKVEEFKGYEDIKTSADILSANSYLIKRGQDKAIIKDFNNNEVTIPLDASLSVSENINAYYQRYKRAERIYQNAINEVKRLKNEIERRRLHYENLLAQNSKILFEKELGKQSKGSSNELKGPGLRVESHGFELIVGRNSKENDELLRHHMRGNDLWLHTRDFAGGYVFIKAKKDKSVPLEVLLDAGNLAVHYSKAKSNKKASLYYTHVKYLRRVKNGKQGLVIPTMEKNLDITLDEKRVKELLSEGGELL</sequence>
<dbReference type="Pfam" id="PF05670">
    <property type="entry name" value="NFACT-R_1"/>
    <property type="match status" value="1"/>
</dbReference>
<dbReference type="EMBL" id="VUNN01000012">
    <property type="protein sequence ID" value="MSU06533.1"/>
    <property type="molecule type" value="Genomic_DNA"/>
</dbReference>
<gene>
    <name evidence="3" type="ORF">FYJ80_07030</name>
</gene>
<dbReference type="PANTHER" id="PTHR15239:SF6">
    <property type="entry name" value="RIBOSOME QUALITY CONTROL COMPLEX SUBUNIT NEMF"/>
    <property type="match status" value="1"/>
</dbReference>
<dbReference type="GO" id="GO:0000049">
    <property type="term" value="F:tRNA binding"/>
    <property type="evidence" value="ECO:0007669"/>
    <property type="project" value="TreeGrafter"/>
</dbReference>
<keyword evidence="4" id="KW-1185">Reference proteome</keyword>
<dbReference type="AlphaFoldDB" id="A0A7X2TS11"/>
<evidence type="ECO:0000313" key="4">
    <source>
        <dbReference type="Proteomes" id="UP000460549"/>
    </source>
</evidence>
<protein>
    <submittedName>
        <fullName evidence="3">DUF814 domain-containing protein</fullName>
    </submittedName>
</protein>
<dbReference type="InterPro" id="IPR051608">
    <property type="entry name" value="RQC_Subunit_NEMF"/>
</dbReference>
<evidence type="ECO:0000313" key="3">
    <source>
        <dbReference type="EMBL" id="MSU06533.1"/>
    </source>
</evidence>
<accession>A0A7X2TS11</accession>
<feature type="domain" description="NFACT RNA-binding" evidence="2">
    <location>
        <begin position="344"/>
        <end position="433"/>
    </location>
</feature>
<evidence type="ECO:0000259" key="2">
    <source>
        <dbReference type="Pfam" id="PF05670"/>
    </source>
</evidence>
<evidence type="ECO:0000256" key="1">
    <source>
        <dbReference type="SAM" id="Coils"/>
    </source>
</evidence>
<name>A0A7X2TS11_9SPIO</name>
<dbReference type="GO" id="GO:1990112">
    <property type="term" value="C:RQC complex"/>
    <property type="evidence" value="ECO:0007669"/>
    <property type="project" value="TreeGrafter"/>
</dbReference>
<dbReference type="InterPro" id="IPR008532">
    <property type="entry name" value="NFACT_RNA-bd"/>
</dbReference>
<dbReference type="PANTHER" id="PTHR15239">
    <property type="entry name" value="NUCLEAR EXPORT MEDIATOR FACTOR NEMF"/>
    <property type="match status" value="1"/>
</dbReference>
<comment type="caution">
    <text evidence="3">The sequence shown here is derived from an EMBL/GenBank/DDBJ whole genome shotgun (WGS) entry which is preliminary data.</text>
</comment>
<reference evidence="3 4" key="1">
    <citation type="submission" date="2019-08" db="EMBL/GenBank/DDBJ databases">
        <title>In-depth cultivation of the pig gut microbiome towards novel bacterial diversity and tailored functional studies.</title>
        <authorList>
            <person name="Wylensek D."/>
            <person name="Hitch T.C.A."/>
            <person name="Clavel T."/>
        </authorList>
    </citation>
    <scope>NUCLEOTIDE SEQUENCE [LARGE SCALE GENOMIC DNA]</scope>
    <source>
        <strain evidence="3 4">NM-380-WT-3C1</strain>
    </source>
</reference>
<dbReference type="Pfam" id="PF05833">
    <property type="entry name" value="NFACT_N"/>
    <property type="match status" value="2"/>
</dbReference>
<organism evidence="3 4">
    <name type="scientific">Bullifex porci</name>
    <dbReference type="NCBI Taxonomy" id="2606638"/>
    <lineage>
        <taxon>Bacteria</taxon>
        <taxon>Pseudomonadati</taxon>
        <taxon>Spirochaetota</taxon>
        <taxon>Spirochaetia</taxon>
        <taxon>Spirochaetales</taxon>
        <taxon>Spirochaetaceae</taxon>
        <taxon>Bullifex</taxon>
    </lineage>
</organism>
<dbReference type="Proteomes" id="UP000460549">
    <property type="component" value="Unassembled WGS sequence"/>
</dbReference>
<proteinExistence type="predicted"/>
<keyword evidence="1" id="KW-0175">Coiled coil</keyword>